<dbReference type="SUPFAM" id="SSF54001">
    <property type="entry name" value="Cysteine proteinases"/>
    <property type="match status" value="1"/>
</dbReference>
<evidence type="ECO:0000256" key="2">
    <source>
        <dbReference type="RuleBase" id="RU003452"/>
    </source>
</evidence>
<accession>A0A0H3DKD6</accession>
<proteinExistence type="inferred from homology"/>
<reference evidence="3 4" key="1">
    <citation type="journal article" date="2010" name="Cell Res.">
        <title>Complete genome sequence of the rifamycin SV-producing Amycolatopsis mediterranei U32 revealed its genetic characteristics in phylogeny and metabolism.</title>
        <authorList>
            <person name="Zhao W."/>
            <person name="Zhong Y."/>
            <person name="Yuan H."/>
            <person name="Wang J."/>
            <person name="Zheng H."/>
            <person name="Wang Y."/>
            <person name="Cen X."/>
            <person name="Xu F."/>
            <person name="Bai J."/>
            <person name="Han X."/>
            <person name="Lu G."/>
            <person name="Zhu Y."/>
            <person name="Shao Z."/>
            <person name="Yan H."/>
            <person name="Li C."/>
            <person name="Peng N."/>
            <person name="Zhang Z."/>
            <person name="Zhang Y."/>
            <person name="Lin W."/>
            <person name="Fan Y."/>
            <person name="Qin Z."/>
            <person name="Hu Y."/>
            <person name="Zhu B."/>
            <person name="Wang S."/>
            <person name="Ding X."/>
            <person name="Zhao G.P."/>
        </authorList>
    </citation>
    <scope>NUCLEOTIDE SEQUENCE [LARGE SCALE GENOMIC DNA]</scope>
    <source>
        <strain evidence="4">U-32</strain>
    </source>
</reference>
<dbReference type="InterPro" id="IPR053710">
    <property type="entry name" value="Arylamine_NAT_domain_sf"/>
</dbReference>
<sequence length="273" mass="29652">MSTMDIDAYLDRLGVGRPAAPDLATLRHLQERHLAAVPFENLSIHLGEPVVLDEEALFAKIVGRRRGGFCYELNGLFAALLRALGHDATLHAAQVFHADGTLGPPLDHAAIVVSLDSENWLVDVGFGRFARHPLSLSAVDGQPDPDGEFLVLDAPHGDFDVLLDGKPQYRLERRPRPLADFVPMAWWQTTSPESPFTRSLTCSRPTSQGRVTLAGDKLIETVDGVRNEVPLPTPEAIHAAYRVYFGMALTRLPVPPGGSPLTHGAPQPDTALT</sequence>
<dbReference type="Gene3D" id="3.30.2140.20">
    <property type="match status" value="1"/>
</dbReference>
<evidence type="ECO:0000256" key="1">
    <source>
        <dbReference type="ARBA" id="ARBA00006547"/>
    </source>
</evidence>
<gene>
    <name evidence="3" type="ordered locus">AMED_8478</name>
</gene>
<protein>
    <submittedName>
        <fullName evidence="3">N-hydroxyarylamine O-acetyltransferase</fullName>
    </submittedName>
</protein>
<comment type="similarity">
    <text evidence="1 2">Belongs to the arylamine N-acetyltransferase family.</text>
</comment>
<dbReference type="InterPro" id="IPR038765">
    <property type="entry name" value="Papain-like_cys_pep_sf"/>
</dbReference>
<dbReference type="GO" id="GO:0016407">
    <property type="term" value="F:acetyltransferase activity"/>
    <property type="evidence" value="ECO:0007669"/>
    <property type="project" value="InterPro"/>
</dbReference>
<dbReference type="PATRIC" id="fig|749927.5.peg.8803"/>
<dbReference type="Pfam" id="PF00797">
    <property type="entry name" value="Acetyltransf_2"/>
    <property type="match status" value="1"/>
</dbReference>
<dbReference type="InterPro" id="IPR001447">
    <property type="entry name" value="Arylamine_N-AcTrfase"/>
</dbReference>
<dbReference type="OrthoDB" id="7181050at2"/>
<dbReference type="PANTHER" id="PTHR11786:SF0">
    <property type="entry name" value="ARYLAMINE N-ACETYLTRANSFERASE 4-RELATED"/>
    <property type="match status" value="1"/>
</dbReference>
<dbReference type="AlphaFoldDB" id="A0A0H3DKD6"/>
<evidence type="ECO:0000313" key="3">
    <source>
        <dbReference type="EMBL" id="ADJ50174.1"/>
    </source>
</evidence>
<evidence type="ECO:0000313" key="4">
    <source>
        <dbReference type="Proteomes" id="UP000000328"/>
    </source>
</evidence>
<name>A0A0H3DKD6_AMYMU</name>
<dbReference type="Proteomes" id="UP000000328">
    <property type="component" value="Chromosome"/>
</dbReference>
<organism evidence="3 4">
    <name type="scientific">Amycolatopsis mediterranei (strain U-32)</name>
    <dbReference type="NCBI Taxonomy" id="749927"/>
    <lineage>
        <taxon>Bacteria</taxon>
        <taxon>Bacillati</taxon>
        <taxon>Actinomycetota</taxon>
        <taxon>Actinomycetes</taxon>
        <taxon>Pseudonocardiales</taxon>
        <taxon>Pseudonocardiaceae</taxon>
        <taxon>Amycolatopsis</taxon>
    </lineage>
</organism>
<dbReference type="PRINTS" id="PR01543">
    <property type="entry name" value="ANATRNSFRASE"/>
</dbReference>
<dbReference type="PANTHER" id="PTHR11786">
    <property type="entry name" value="N-HYDROXYARYLAMINE O-ACETYLTRANSFERASE"/>
    <property type="match status" value="1"/>
</dbReference>
<dbReference type="eggNOG" id="COG2162">
    <property type="taxonomic scope" value="Bacteria"/>
</dbReference>
<dbReference type="EMBL" id="CP002000">
    <property type="protein sequence ID" value="ADJ50174.1"/>
    <property type="molecule type" value="Genomic_DNA"/>
</dbReference>
<keyword evidence="3" id="KW-0808">Transferase</keyword>
<dbReference type="KEGG" id="amd:AMED_8478"/>
<dbReference type="HOGENOM" id="CLU_049918_1_0_11"/>